<feature type="chain" id="PRO_5039486578" evidence="1">
    <location>
        <begin position="20"/>
        <end position="91"/>
    </location>
</feature>
<evidence type="ECO:0000313" key="3">
    <source>
        <dbReference type="Proteomes" id="UP000255277"/>
    </source>
</evidence>
<reference evidence="2 3" key="1">
    <citation type="submission" date="2018-06" db="EMBL/GenBank/DDBJ databases">
        <authorList>
            <consortium name="Pathogen Informatics"/>
            <person name="Doyle S."/>
        </authorList>
    </citation>
    <scope>NUCLEOTIDE SEQUENCE [LARGE SCALE GENOMIC DNA]</scope>
    <source>
        <strain evidence="2 3">NCTC12195</strain>
    </source>
</reference>
<keyword evidence="2" id="KW-0378">Hydrolase</keyword>
<gene>
    <name evidence="2" type="primary">nmcA</name>
    <name evidence="2" type="ORF">NCTC12195_01033</name>
</gene>
<dbReference type="EMBL" id="UHDK01000001">
    <property type="protein sequence ID" value="SUM31599.1"/>
    <property type="molecule type" value="Genomic_DNA"/>
</dbReference>
<dbReference type="EC" id="3.5.2.6" evidence="2"/>
<keyword evidence="1" id="KW-0732">Signal</keyword>
<accession>A0A380FDD3</accession>
<proteinExistence type="predicted"/>
<evidence type="ECO:0000313" key="2">
    <source>
        <dbReference type="EMBL" id="SUM31599.1"/>
    </source>
</evidence>
<dbReference type="Proteomes" id="UP000255277">
    <property type="component" value="Unassembled WGS sequence"/>
</dbReference>
<evidence type="ECO:0000256" key="1">
    <source>
        <dbReference type="SAM" id="SignalP"/>
    </source>
</evidence>
<feature type="signal peptide" evidence="1">
    <location>
        <begin position="1"/>
        <end position="19"/>
    </location>
</feature>
<organism evidence="2 3">
    <name type="scientific">Staphylococcus gallinarum</name>
    <dbReference type="NCBI Taxonomy" id="1293"/>
    <lineage>
        <taxon>Bacteria</taxon>
        <taxon>Bacillati</taxon>
        <taxon>Bacillota</taxon>
        <taxon>Bacilli</taxon>
        <taxon>Bacillales</taxon>
        <taxon>Staphylococcaceae</taxon>
        <taxon>Staphylococcus</taxon>
    </lineage>
</organism>
<name>A0A380FDD3_STAGA</name>
<sequence length="91" mass="10369">MKRITIMVLVGLITLVIKAQSVDASESKSIKDLEATYDTTIGVYGINTQDGKQIEHRANERFCFCFDLQGYCKWHIIESTFTTRFESKGNN</sequence>
<protein>
    <submittedName>
        <fullName evidence="2">Beta-lactamase</fullName>
        <ecNumber evidence="2">3.5.2.6</ecNumber>
    </submittedName>
</protein>
<dbReference type="AlphaFoldDB" id="A0A380FDD3"/>
<dbReference type="GO" id="GO:0008800">
    <property type="term" value="F:beta-lactamase activity"/>
    <property type="evidence" value="ECO:0007669"/>
    <property type="project" value="UniProtKB-EC"/>
</dbReference>